<organism evidence="2">
    <name type="scientific">Zooxanthella nutricula</name>
    <dbReference type="NCBI Taxonomy" id="1333877"/>
    <lineage>
        <taxon>Eukaryota</taxon>
        <taxon>Sar</taxon>
        <taxon>Alveolata</taxon>
        <taxon>Dinophyceae</taxon>
        <taxon>Peridiniales</taxon>
        <taxon>Peridiniales incertae sedis</taxon>
        <taxon>Zooxanthella</taxon>
    </lineage>
</organism>
<gene>
    <name evidence="2" type="ORF">BRAN1462_LOCUS19429</name>
</gene>
<sequence length="2126" mass="234044">MRRPSLGLTWILFVAGPASAAARIDGKTEEAIAGSDEFVAKVDFVVYDELGPPAAAGGRDEDQKQKLDAAKRWIFVALVKSIFDNDHARDVHNSETTINNFTGSATGSWQVLGPFDAIDDLPQDPRSLFRRTRFSYAFHDEDRTVATEMLLRICNDFAGTRQELVVGVVRALDLSDLYPHEALTRLGTSLALGYKAPDLRALIHISAAIFQGGVRVDSLCSHMGEHADMADTANMFVLPPCPENSAHCDKTEDVECNAHETSTPGFCKCVFGYQGSIVLPVWEDPTAYRGDCELMEPYCESSISQPGGGRLTAVLDQEVEPVCPAGFRPSGTSKCVAFKHEHGNFLGEPFCRVAPPARPPVGMCPLPDVEKYFFDEAACAMCMPGEACACTLSCHTGSKDFRRQDEMQDLACISRAFECPDAVRWEHGPRRCVDRSNDLETMLFCCEEPWLEIDGIGDLLLPPVSFQAAICSTIDDPLQCYQSAEGHDRCCWEQSGWPMSGDNPMRCARESELEGLPVDAPIQCAILREVPVAVWAGEPDCRTRRRYPEPIEGIEFRNVGDHWFDDEVFTGEVWCTEGTHVHLGGGSVGLRNFSGDPPLLQGELPLCAPAPLPPRCGDVPNAPVHVFREKHFPSLRIKGTCRDCRAGDSSCDCDVTCADGFVLDAGFEGRKWCNWDVAPLETVTDCRTATRTECLARAQAGQGPGPASPCCLLNDFSCEAMGSPRITRNATAALDRPLEICAQAAPQWDPMPQCVSKHSKELERTSCRWKETMSVPSAIRKRVQDALSHVSISPGCGACIPGLECPDCKVHCKPGSERFGGGHEGGGWRCNDVDRFFQPLPLCWTREPAPRCRERAPASGLPGLWPHAQHALRNCEDCPLGSGCCAAECADGYASGPHEAEAGEPTHVECVEERAKLNPVAKCASLRNEGDCLRSEQVGRGMAASATAAPCCWHSAPVEWCVPARSALLSISQQPDVDAATGAFKCARTRSAAYLGFPTCEPKCLLDPEAHGFDVNTAAQCNGQVARHVGFYQVVEGGVQVRAKHPSAVAEGSSHIAGLDPGTRVKVINHWISPDYSSLWGEIDGSGWIQLVSQDQNGVHVLADRVGDHRELYPCIATCGPSHKNAIELPMEGPKACRLDYQRNRPVWQDLPRCQPVCQTPSDDEGTRKIVGCRGCFEGEGGPGSKCECTVTCSDGQLAVSGEEGPQTCTRRPDGQPPTFNPPKCVPFCAPPDDQMGNLVIHHCRNPCIAHDGRPPPDYKCDCNLKCAAHWLKKQEGPHPPKDMTKFECRKVIKRGVAVGMWAVVDADERDGFGIWACAKAFSLTVVDSHTREFLEGARVEIFDGTKMDAHHLLKDAYTKRGKVYFEQFFVYMTVRVTKQGYLKDIRVIDIQRSCVNKHNCRIAIGLQKEAMSDGTVQVDNGECYLYTDTPGKHVLTATLTWNQNGEKGKENSNIDMDIWARSWSCGADVEKRYNCGKDKSFPVRAKGDLPAPECRRSDFHDLVDENGWGVRTSEARACKMSTVRLETPLQGWIGTHKCIPEANGRPEIKKVAENQFPKWVHPLVQYMTNLDRRLNGKSPYAGAQDKKEQRAEDFAHPDLEVMAMPEREGYMLLDPISSAYGPETVTFRDVPPGRYQIAVRSYLQAGKMDMPGPRVRISIGNNGLFSCQMTPTCRRQQQVWNVANIVLDDGEPYGNRTRYRIKILDMQDTMVPLTQASLPTNPNTRELGTRPNTVKRLFGFGHSTPYKFRWWQSDAPWKEGPDGPTDQALAADACLGICEPLFDGQADGNAGDLSACLPRNFLVRQGSSFDLPELTADHIAAVSAKGWYGNSWAIDFVDSHGKTLYSWEWLEGAKKFHSHGSRGKNDDKLVIKSHGELLEVIKMKSIEDPAKILSSGRPFEVIFEFQLELVQCTMLVNGIAWEVKSHQVAWGNWRQVRLRGDLLEGRVESALGLGRLNNELKASDLYKRCHTPCATSECTGFNGNVRCWAGSSSSAVGGYTADASKCFTKHTQTSDGWCWDAKEVSVGLECCTGAKSTKYSRFASACKPGPDFDTVEVGAPHWETLRVLCDKSARCAGYMPTIDDRGKFLKRGWLYYGNGRMFGANTEANSLDACWIKERPRALDV</sequence>
<reference evidence="2" key="1">
    <citation type="submission" date="2021-01" db="EMBL/GenBank/DDBJ databases">
        <authorList>
            <person name="Corre E."/>
            <person name="Pelletier E."/>
            <person name="Niang G."/>
            <person name="Scheremetjew M."/>
            <person name="Finn R."/>
            <person name="Kale V."/>
            <person name="Holt S."/>
            <person name="Cochrane G."/>
            <person name="Meng A."/>
            <person name="Brown T."/>
            <person name="Cohen L."/>
        </authorList>
    </citation>
    <scope>NUCLEOTIDE SEQUENCE</scope>
    <source>
        <strain evidence="2">RCC3387</strain>
    </source>
</reference>
<dbReference type="EMBL" id="HBGW01030713">
    <property type="protein sequence ID" value="CAD9551097.1"/>
    <property type="molecule type" value="Transcribed_RNA"/>
</dbReference>
<proteinExistence type="predicted"/>
<feature type="signal peptide" evidence="1">
    <location>
        <begin position="1"/>
        <end position="20"/>
    </location>
</feature>
<evidence type="ECO:0000256" key="1">
    <source>
        <dbReference type="SAM" id="SignalP"/>
    </source>
</evidence>
<name>A0A7S2JMP0_9DINO</name>
<accession>A0A7S2JMP0</accession>
<evidence type="ECO:0000313" key="2">
    <source>
        <dbReference type="EMBL" id="CAD9551097.1"/>
    </source>
</evidence>
<keyword evidence="1" id="KW-0732">Signal</keyword>
<feature type="chain" id="PRO_5030986053" evidence="1">
    <location>
        <begin position="21"/>
        <end position="2126"/>
    </location>
</feature>
<protein>
    <submittedName>
        <fullName evidence="2">Uncharacterized protein</fullName>
    </submittedName>
</protein>